<proteinExistence type="predicted"/>
<feature type="compositionally biased region" description="Basic residues" evidence="1">
    <location>
        <begin position="21"/>
        <end position="36"/>
    </location>
</feature>
<organism evidence="2 3">
    <name type="scientific">Pleurodeles waltl</name>
    <name type="common">Iberian ribbed newt</name>
    <dbReference type="NCBI Taxonomy" id="8319"/>
    <lineage>
        <taxon>Eukaryota</taxon>
        <taxon>Metazoa</taxon>
        <taxon>Chordata</taxon>
        <taxon>Craniata</taxon>
        <taxon>Vertebrata</taxon>
        <taxon>Euteleostomi</taxon>
        <taxon>Amphibia</taxon>
        <taxon>Batrachia</taxon>
        <taxon>Caudata</taxon>
        <taxon>Salamandroidea</taxon>
        <taxon>Salamandridae</taxon>
        <taxon>Pleurodelinae</taxon>
        <taxon>Pleurodeles</taxon>
    </lineage>
</organism>
<gene>
    <name evidence="2" type="ORF">NDU88_003609</name>
</gene>
<reference evidence="2" key="1">
    <citation type="journal article" date="2022" name="bioRxiv">
        <title>Sequencing and chromosome-scale assembly of the giantPleurodeles waltlgenome.</title>
        <authorList>
            <person name="Brown T."/>
            <person name="Elewa A."/>
            <person name="Iarovenko S."/>
            <person name="Subramanian E."/>
            <person name="Araus A.J."/>
            <person name="Petzold A."/>
            <person name="Susuki M."/>
            <person name="Suzuki K.-i.T."/>
            <person name="Hayashi T."/>
            <person name="Toyoda A."/>
            <person name="Oliveira C."/>
            <person name="Osipova E."/>
            <person name="Leigh N.D."/>
            <person name="Simon A."/>
            <person name="Yun M.H."/>
        </authorList>
    </citation>
    <scope>NUCLEOTIDE SEQUENCE</scope>
    <source>
        <strain evidence="2">20211129_DDA</strain>
        <tissue evidence="2">Liver</tissue>
    </source>
</reference>
<protein>
    <submittedName>
        <fullName evidence="2">Uncharacterized protein</fullName>
    </submittedName>
</protein>
<evidence type="ECO:0000313" key="2">
    <source>
        <dbReference type="EMBL" id="KAJ1163146.1"/>
    </source>
</evidence>
<evidence type="ECO:0000256" key="1">
    <source>
        <dbReference type="SAM" id="MobiDB-lite"/>
    </source>
</evidence>
<dbReference type="EMBL" id="JANPWB010000008">
    <property type="protein sequence ID" value="KAJ1163146.1"/>
    <property type="molecule type" value="Genomic_DNA"/>
</dbReference>
<dbReference type="Proteomes" id="UP001066276">
    <property type="component" value="Chromosome 4_2"/>
</dbReference>
<feature type="region of interest" description="Disordered" evidence="1">
    <location>
        <begin position="20"/>
        <end position="66"/>
    </location>
</feature>
<name>A0AAV7SGE9_PLEWA</name>
<evidence type="ECO:0000313" key="3">
    <source>
        <dbReference type="Proteomes" id="UP001066276"/>
    </source>
</evidence>
<comment type="caution">
    <text evidence="2">The sequence shown here is derived from an EMBL/GenBank/DDBJ whole genome shotgun (WGS) entry which is preliminary data.</text>
</comment>
<keyword evidence="3" id="KW-1185">Reference proteome</keyword>
<accession>A0AAV7SGE9</accession>
<sequence length="82" mass="8787">MQPSASGCQNFTAALVEQGHSRHRVKGGGGKARRLLGARNSRCLQEGASSEPGRTVKRGRSSASCRRLSCRHLSPQSLRGEL</sequence>
<dbReference type="AlphaFoldDB" id="A0AAV7SGE9"/>